<dbReference type="Proteomes" id="UP000322524">
    <property type="component" value="Unassembled WGS sequence"/>
</dbReference>
<dbReference type="PANTHER" id="PTHR41983:SF2">
    <property type="entry name" value="SHORT-CHAIN FATTY ACID TRANSPORTER-RELATED"/>
    <property type="match status" value="1"/>
</dbReference>
<dbReference type="Pfam" id="PF02667">
    <property type="entry name" value="SCFA_trans"/>
    <property type="match status" value="1"/>
</dbReference>
<feature type="transmembrane region" description="Helical" evidence="1">
    <location>
        <begin position="51"/>
        <end position="73"/>
    </location>
</feature>
<accession>A0A5D4T255</accession>
<dbReference type="RefSeq" id="WP_148987321.1">
    <property type="nucleotide sequence ID" value="NZ_VTEV01000002.1"/>
</dbReference>
<feature type="transmembrane region" description="Helical" evidence="1">
    <location>
        <begin position="300"/>
        <end position="318"/>
    </location>
</feature>
<name>A0A5D4T255_9BACI</name>
<keyword evidence="1" id="KW-0812">Transmembrane</keyword>
<feature type="transmembrane region" description="Helical" evidence="1">
    <location>
        <begin position="254"/>
        <end position="271"/>
    </location>
</feature>
<dbReference type="PANTHER" id="PTHR41983">
    <property type="entry name" value="SHORT-CHAIN FATTY ACID TRANSPORTER-RELATED"/>
    <property type="match status" value="1"/>
</dbReference>
<reference evidence="2 3" key="1">
    <citation type="submission" date="2019-08" db="EMBL/GenBank/DDBJ databases">
        <title>Bacillus genomes from the desert of Cuatro Cienegas, Coahuila.</title>
        <authorList>
            <person name="Olmedo-Alvarez G."/>
        </authorList>
    </citation>
    <scope>NUCLEOTIDE SEQUENCE [LARGE SCALE GENOMIC DNA]</scope>
    <source>
        <strain evidence="2 3">CH28_1T</strain>
    </source>
</reference>
<protein>
    <submittedName>
        <fullName evidence="2">Short-chain fatty acid transporter</fullName>
    </submittedName>
</protein>
<feature type="transmembrane region" description="Helical" evidence="1">
    <location>
        <begin position="133"/>
        <end position="152"/>
    </location>
</feature>
<proteinExistence type="predicted"/>
<feature type="transmembrane region" description="Helical" evidence="1">
    <location>
        <begin position="426"/>
        <end position="447"/>
    </location>
</feature>
<evidence type="ECO:0000313" key="3">
    <source>
        <dbReference type="Proteomes" id="UP000322524"/>
    </source>
</evidence>
<organism evidence="2 3">
    <name type="scientific">Sutcliffiella horikoshii</name>
    <dbReference type="NCBI Taxonomy" id="79883"/>
    <lineage>
        <taxon>Bacteria</taxon>
        <taxon>Bacillati</taxon>
        <taxon>Bacillota</taxon>
        <taxon>Bacilli</taxon>
        <taxon>Bacillales</taxon>
        <taxon>Bacillaceae</taxon>
        <taxon>Sutcliffiella</taxon>
    </lineage>
</organism>
<gene>
    <name evidence="2" type="ORF">FZC76_05870</name>
</gene>
<evidence type="ECO:0000256" key="1">
    <source>
        <dbReference type="SAM" id="Phobius"/>
    </source>
</evidence>
<feature type="transmembrane region" description="Helical" evidence="1">
    <location>
        <begin position="181"/>
        <end position="204"/>
    </location>
</feature>
<dbReference type="InterPro" id="IPR006160">
    <property type="entry name" value="SCFA_transpt_AtoE"/>
</dbReference>
<keyword evidence="1" id="KW-0472">Membrane</keyword>
<feature type="transmembrane region" description="Helical" evidence="1">
    <location>
        <begin position="352"/>
        <end position="374"/>
    </location>
</feature>
<comment type="caution">
    <text evidence="2">The sequence shown here is derived from an EMBL/GenBank/DDBJ whole genome shotgun (WGS) entry which is preliminary data.</text>
</comment>
<feature type="transmembrane region" description="Helical" evidence="1">
    <location>
        <begin position="93"/>
        <end position="121"/>
    </location>
</feature>
<feature type="transmembrane region" description="Helical" evidence="1">
    <location>
        <begin position="20"/>
        <end position="39"/>
    </location>
</feature>
<sequence>MRYLSNMFTKLVERYLPDSFIILFGLTIIVFILGLFHGSSIQEVMDLWGKGLFDILAFTMQATLMLVTGFALAKTPIVNRVLKVFARLPKTEVQVYIVTILVQVVLSWISWGFGIIAGAIVAREMGIIHRGKVHYPLVIAAAFSGMIVWHAGYGGTIPQLIATPGHFLEQQMGIIPVSETIFAPFNLILLIAVVISVLITIVLMRPKNENERISLPASAEEEVSAASAERDVRGDSINFGSPVTPAERLEESRLITFILGLFCFMYIVIFFLNGGAMNINIVIVSFLAAGLLFTSNSKEYLGSIMGGSSASFGIILQFPFYGGLMSIVAGTGIATTLANGLLNFATAETLPLWAFLSAGIINVLVPSGGGQWAVQGPIIIEAANQLGADIPKVAMAVAWGDTWTNLIQPFWTLALLAITGLGIRYIMGYSAVVMIVTGVVLGAGLLFI</sequence>
<keyword evidence="1" id="KW-1133">Transmembrane helix</keyword>
<dbReference type="OrthoDB" id="9342495at2"/>
<dbReference type="GO" id="GO:0005886">
    <property type="term" value="C:plasma membrane"/>
    <property type="evidence" value="ECO:0007669"/>
    <property type="project" value="TreeGrafter"/>
</dbReference>
<dbReference type="AlphaFoldDB" id="A0A5D4T255"/>
<feature type="transmembrane region" description="Helical" evidence="1">
    <location>
        <begin position="324"/>
        <end position="345"/>
    </location>
</feature>
<evidence type="ECO:0000313" key="2">
    <source>
        <dbReference type="EMBL" id="TYS69760.1"/>
    </source>
</evidence>
<feature type="transmembrane region" description="Helical" evidence="1">
    <location>
        <begin position="277"/>
        <end position="293"/>
    </location>
</feature>
<dbReference type="EMBL" id="VTEV01000002">
    <property type="protein sequence ID" value="TYS69760.1"/>
    <property type="molecule type" value="Genomic_DNA"/>
</dbReference>